<proteinExistence type="predicted"/>
<dbReference type="EMBL" id="BMPE01000023">
    <property type="protein sequence ID" value="GGL16762.1"/>
    <property type="molecule type" value="Genomic_DNA"/>
</dbReference>
<keyword evidence="2" id="KW-1185">Reference proteome</keyword>
<sequence>MSICPMGTDILEHYERFQNGHWEAVDFLQRGEGPSSSRLAFIDRNYNLFGILSNVRSVYTVAPIARSRGLPTDVSSTVAARWAAVAYDDSLFGLSWVGLDELLAFDWEQTISSELKEYPPLICREAAGRFYQDTLPYLRAQVDDPAHLRIVFWFG</sequence>
<comment type="caution">
    <text evidence="1">The sequence shown here is derived from an EMBL/GenBank/DDBJ whole genome shotgun (WGS) entry which is preliminary data.</text>
</comment>
<evidence type="ECO:0000313" key="1">
    <source>
        <dbReference type="EMBL" id="GGL16762.1"/>
    </source>
</evidence>
<dbReference type="Proteomes" id="UP000604341">
    <property type="component" value="Unassembled WGS sequence"/>
</dbReference>
<reference evidence="2" key="1">
    <citation type="journal article" date="2019" name="Int. J. Syst. Evol. Microbiol.">
        <title>The Global Catalogue of Microorganisms (GCM) 10K type strain sequencing project: providing services to taxonomists for standard genome sequencing and annotation.</title>
        <authorList>
            <consortium name="The Broad Institute Genomics Platform"/>
            <consortium name="The Broad Institute Genome Sequencing Center for Infectious Disease"/>
            <person name="Wu L."/>
            <person name="Ma J."/>
        </authorList>
    </citation>
    <scope>NUCLEOTIDE SEQUENCE [LARGE SCALE GENOMIC DNA]</scope>
    <source>
        <strain evidence="2">JCM 19173</strain>
    </source>
</reference>
<name>A0ABQ2FQF0_9DEIO</name>
<organism evidence="1 2">
    <name type="scientific">Deinococcus radiotolerans</name>
    <dbReference type="NCBI Taxonomy" id="1309407"/>
    <lineage>
        <taxon>Bacteria</taxon>
        <taxon>Thermotogati</taxon>
        <taxon>Deinococcota</taxon>
        <taxon>Deinococci</taxon>
        <taxon>Deinococcales</taxon>
        <taxon>Deinococcaceae</taxon>
        <taxon>Deinococcus</taxon>
    </lineage>
</organism>
<evidence type="ECO:0008006" key="3">
    <source>
        <dbReference type="Google" id="ProtNLM"/>
    </source>
</evidence>
<gene>
    <name evidence="1" type="ORF">GCM10010844_39600</name>
</gene>
<accession>A0ABQ2FQF0</accession>
<evidence type="ECO:0000313" key="2">
    <source>
        <dbReference type="Proteomes" id="UP000604341"/>
    </source>
</evidence>
<protein>
    <recommendedName>
        <fullName evidence="3">DUF4253 domain-containing protein</fullName>
    </recommendedName>
</protein>